<keyword evidence="3" id="KW-0378">Hydrolase</keyword>
<dbReference type="Pfam" id="PF00395">
    <property type="entry name" value="SLH"/>
    <property type="match status" value="3"/>
</dbReference>
<feature type="domain" description="SLH" evidence="2">
    <location>
        <begin position="736"/>
        <end position="795"/>
    </location>
</feature>
<dbReference type="STRING" id="1042163.BRLA_c044420"/>
<dbReference type="GO" id="GO:0045493">
    <property type="term" value="P:xylan catabolic process"/>
    <property type="evidence" value="ECO:0007669"/>
    <property type="project" value="UniProtKB-KW"/>
</dbReference>
<dbReference type="PANTHER" id="PTHR40446">
    <property type="entry name" value="N-ACETYLGLUCOSAMINE-1-PHOSPHODIESTER ALPHA-N-ACETYLGLUCOSAMINIDASE"/>
    <property type="match status" value="1"/>
</dbReference>
<dbReference type="InterPro" id="IPR018711">
    <property type="entry name" value="NAGPA"/>
</dbReference>
<dbReference type="EMBL" id="CP007806">
    <property type="protein sequence ID" value="AIG28706.1"/>
    <property type="molecule type" value="Genomic_DNA"/>
</dbReference>
<dbReference type="PROSITE" id="PS51272">
    <property type="entry name" value="SLH"/>
    <property type="match status" value="3"/>
</dbReference>
<dbReference type="RefSeq" id="WP_003334241.1">
    <property type="nucleotide sequence ID" value="NZ_CP007806.1"/>
</dbReference>
<keyword evidence="3" id="KW-0624">Polysaccharide degradation</keyword>
<dbReference type="KEGG" id="blr:BRLA_c044420"/>
<reference evidence="3 4" key="1">
    <citation type="journal article" date="2011" name="J. Bacteriol.">
        <title>Genome sequence of Brevibacillus laterosporus LMG 15441, a pathogen of invertebrates.</title>
        <authorList>
            <person name="Djukic M."/>
            <person name="Poehlein A."/>
            <person name="Thurmer A."/>
            <person name="Daniel R."/>
        </authorList>
    </citation>
    <scope>NUCLEOTIDE SEQUENCE [LARGE SCALE GENOMIC DNA]</scope>
    <source>
        <strain evidence="3 4">LMG 15441</strain>
    </source>
</reference>
<evidence type="ECO:0000313" key="3">
    <source>
        <dbReference type="EMBL" id="AIG28706.1"/>
    </source>
</evidence>
<dbReference type="HOGENOM" id="CLU_010728_0_0_9"/>
<organism evidence="3 4">
    <name type="scientific">Brevibacillus laterosporus LMG 15441</name>
    <dbReference type="NCBI Taxonomy" id="1042163"/>
    <lineage>
        <taxon>Bacteria</taxon>
        <taxon>Bacillati</taxon>
        <taxon>Bacillota</taxon>
        <taxon>Bacilli</taxon>
        <taxon>Bacillales</taxon>
        <taxon>Paenibacillaceae</taxon>
        <taxon>Brevibacillus</taxon>
    </lineage>
</organism>
<dbReference type="Gene3D" id="2.60.40.1080">
    <property type="match status" value="1"/>
</dbReference>
<dbReference type="PANTHER" id="PTHR40446:SF2">
    <property type="entry name" value="N-ACETYLGLUCOSAMINE-1-PHOSPHODIESTER ALPHA-N-ACETYLGLUCOSAMINIDASE"/>
    <property type="match status" value="1"/>
</dbReference>
<evidence type="ECO:0000313" key="4">
    <source>
        <dbReference type="Proteomes" id="UP000005850"/>
    </source>
</evidence>
<dbReference type="AlphaFoldDB" id="A0A075RBE2"/>
<dbReference type="Proteomes" id="UP000005850">
    <property type="component" value="Chromosome"/>
</dbReference>
<protein>
    <submittedName>
        <fullName evidence="3">Endo-1,4-beta-xylanase A</fullName>
        <ecNumber evidence="3">3.2.1.8</ecNumber>
    </submittedName>
</protein>
<dbReference type="Gene3D" id="2.60.120.430">
    <property type="entry name" value="Galactose-binding lectin"/>
    <property type="match status" value="1"/>
</dbReference>
<keyword evidence="1" id="KW-0732">Signal</keyword>
<keyword evidence="3" id="KW-0326">Glycosidase</keyword>
<dbReference type="GO" id="GO:0031176">
    <property type="term" value="F:endo-1,4-beta-xylanase activity"/>
    <property type="evidence" value="ECO:0007669"/>
    <property type="project" value="UniProtKB-EC"/>
</dbReference>
<dbReference type="Pfam" id="PF09992">
    <property type="entry name" value="NAGPA"/>
    <property type="match status" value="1"/>
</dbReference>
<proteinExistence type="predicted"/>
<sequence length="910" mass="97771">MKKKPARFLSLMLATTVACGAIIPVVLPAYVVEAATVGPLTMVWQTPIGEGTILTHYEKVYGNQKSKIYITKVDLNNEYVEVKPIYGTNGHVTEKQSITKMTNEAGAVVGVNADFFNMSLRGAPFGIVVKDGQTISSMGHLPYYYSLGITADKTAAIERFGFTGLVTSQNGKNMSLRGINKEEYSSSAGKSHENQLNMYTPAFGKTSLGTIKGYKGVVEVVFRNGIATEVRVDQPGAAIPADGFVLWGHGTAAQFLQQEFPVGSSVTVDSQTTPNSKEWAQAVGGHALLVNQGKVATISADKAVMGKTARTGVGVSKDGKTLYIVSVEQGSASRGVTLVEFAQIMVEAGSYMAANFDGGGSQTLAVRMLGETEAKLANRPMQGVERRVPTGLGVFNTAPAGDLAGFQLTGPTETLIGQAIQFGTKAYDNHYLPYKIDANQISWGVDGDSGSFEGSSFIARQSGTSVVTASVNGIQTKKNIHVVSGAEVEQVMVSPSPLTVMPGQTLPLDIKIKTKKGQLVTATPLSVTTTVSNELVHINEQMQLVAGEQTGQATLTVSYDGKSTTVPITVGATEQQWINFDNIAGISFAGNPEGLTSKGSFLLQSEQVHRSGKSAKLTYDFSGASSANTRFAYGKMGAAPIAIPGQPIGMGLWVYGDNSNHWLRAEVIDSKGKTHYVDLAKEIDWTGWKQLRGYFPSNAAYPLQLKSIYIANLPEGSESRPEKGSIYMDDATLLVPYGQQFSDIANHPYKKEILYMAEQEFVKGLSANKFGPDVPLTRAQYVALLARVFNWELPNQPKLNFKDQVPSYAQGAVQVAVSMELVKGYKDNTFRPDQPVTRAEAAIILDRILQQQATPKVKLKDQNQIASWASASVSNIVGLGLIDPIQGSFKPDSPTTRAVCVAALYRLIQR</sequence>
<dbReference type="eggNOG" id="COG4632">
    <property type="taxonomic scope" value="Bacteria"/>
</dbReference>
<evidence type="ECO:0000256" key="1">
    <source>
        <dbReference type="SAM" id="SignalP"/>
    </source>
</evidence>
<feature type="domain" description="SLH" evidence="2">
    <location>
        <begin position="796"/>
        <end position="859"/>
    </location>
</feature>
<name>A0A075RBE2_BRELA</name>
<feature type="signal peptide" evidence="1">
    <location>
        <begin position="1"/>
        <end position="20"/>
    </location>
</feature>
<evidence type="ECO:0000259" key="2">
    <source>
        <dbReference type="PROSITE" id="PS51272"/>
    </source>
</evidence>
<keyword evidence="4" id="KW-1185">Reference proteome</keyword>
<accession>A0A075RBE2</accession>
<gene>
    <name evidence="3" type="ORF">BRLA_c044420</name>
</gene>
<dbReference type="InterPro" id="IPR001119">
    <property type="entry name" value="SLH_dom"/>
</dbReference>
<feature type="chain" id="PRO_5038420128" evidence="1">
    <location>
        <begin position="21"/>
        <end position="910"/>
    </location>
</feature>
<feature type="domain" description="SLH" evidence="2">
    <location>
        <begin position="860"/>
        <end position="910"/>
    </location>
</feature>
<dbReference type="PROSITE" id="PS51257">
    <property type="entry name" value="PROKAR_LIPOPROTEIN"/>
    <property type="match status" value="1"/>
</dbReference>
<keyword evidence="3" id="KW-0119">Carbohydrate metabolism</keyword>
<dbReference type="EC" id="3.2.1.8" evidence="3"/>
<keyword evidence="3" id="KW-0858">Xylan degradation</keyword>